<evidence type="ECO:0000313" key="8">
    <source>
        <dbReference type="Proteomes" id="UP001163823"/>
    </source>
</evidence>
<evidence type="ECO:0000256" key="4">
    <source>
        <dbReference type="SAM" id="MobiDB-lite"/>
    </source>
</evidence>
<sequence length="291" mass="32006">MTISTSSLSLIIFYFFDSLLSLKHQKSESSMDSVASRYQENFNNPTFILCPNSRISHSSSSSSSSPNSNGLQRQRQRQQPPTPTPTPTPPSQTPRPITRSESSNPYPTTFIQADTSSFKQVVQMLTGSSETAKLASSKSNPTSELPSKTHIPPIKSMPKKQQSGFKLYERRNSLKNFKINPLIPVFASNNSGFSPRKPEILSPSILDFPSLVLSPVTPLIPDPFDRSAAAHYRCSDNNASPNLDREAEEKAIKEKGFFLHPSPTTTPRGSEPRLLPLFPTTSPRAPAPSST</sequence>
<gene>
    <name evidence="7" type="ORF">O6P43_012659</name>
</gene>
<dbReference type="EMBL" id="JARAOO010000005">
    <property type="protein sequence ID" value="KAJ7968575.1"/>
    <property type="molecule type" value="Genomic_DNA"/>
</dbReference>
<feature type="region of interest" description="Disordered" evidence="4">
    <location>
        <begin position="53"/>
        <end position="110"/>
    </location>
</feature>
<reference evidence="7" key="1">
    <citation type="journal article" date="2023" name="Science">
        <title>Elucidation of the pathway for biosynthesis of saponin adjuvants from the soapbark tree.</title>
        <authorList>
            <person name="Reed J."/>
            <person name="Orme A."/>
            <person name="El-Demerdash A."/>
            <person name="Owen C."/>
            <person name="Martin L.B.B."/>
            <person name="Misra R.C."/>
            <person name="Kikuchi S."/>
            <person name="Rejzek M."/>
            <person name="Martin A.C."/>
            <person name="Harkess A."/>
            <person name="Leebens-Mack J."/>
            <person name="Louveau T."/>
            <person name="Stephenson M.J."/>
            <person name="Osbourn A."/>
        </authorList>
    </citation>
    <scope>NUCLEOTIDE SEQUENCE</scope>
    <source>
        <strain evidence="7">S10</strain>
    </source>
</reference>
<feature type="compositionally biased region" description="Basic and acidic residues" evidence="4">
    <location>
        <begin position="243"/>
        <end position="257"/>
    </location>
</feature>
<dbReference type="KEGG" id="qsa:O6P43_012659"/>
<dbReference type="PANTHER" id="PTHR33402">
    <property type="entry name" value="VQ MOTIF-CONTAINING PROTEIN 11-LIKE"/>
    <property type="match status" value="1"/>
</dbReference>
<feature type="compositionally biased region" description="Low complexity" evidence="4">
    <location>
        <begin position="279"/>
        <end position="291"/>
    </location>
</feature>
<dbReference type="Pfam" id="PF05678">
    <property type="entry name" value="VQ"/>
    <property type="match status" value="1"/>
</dbReference>
<feature type="chain" id="PRO_5042243629" evidence="5">
    <location>
        <begin position="22"/>
        <end position="291"/>
    </location>
</feature>
<evidence type="ECO:0000256" key="1">
    <source>
        <dbReference type="ARBA" id="ARBA00004123"/>
    </source>
</evidence>
<dbReference type="PANTHER" id="PTHR33402:SF16">
    <property type="entry name" value="VQ MOTIF-CONTAINING PROTEIN 13-RELATED"/>
    <property type="match status" value="1"/>
</dbReference>
<organism evidence="7 8">
    <name type="scientific">Quillaja saponaria</name>
    <name type="common">Soap bark tree</name>
    <dbReference type="NCBI Taxonomy" id="32244"/>
    <lineage>
        <taxon>Eukaryota</taxon>
        <taxon>Viridiplantae</taxon>
        <taxon>Streptophyta</taxon>
        <taxon>Embryophyta</taxon>
        <taxon>Tracheophyta</taxon>
        <taxon>Spermatophyta</taxon>
        <taxon>Magnoliopsida</taxon>
        <taxon>eudicotyledons</taxon>
        <taxon>Gunneridae</taxon>
        <taxon>Pentapetalae</taxon>
        <taxon>rosids</taxon>
        <taxon>fabids</taxon>
        <taxon>Fabales</taxon>
        <taxon>Quillajaceae</taxon>
        <taxon>Quillaja</taxon>
    </lineage>
</organism>
<dbReference type="InterPro" id="IPR008889">
    <property type="entry name" value="VQ"/>
</dbReference>
<keyword evidence="8" id="KW-1185">Reference proteome</keyword>
<name>A0AAD7M4I3_QUISA</name>
<feature type="domain" description="VQ" evidence="6">
    <location>
        <begin position="105"/>
        <end position="131"/>
    </location>
</feature>
<keyword evidence="5" id="KW-0732">Signal</keyword>
<feature type="compositionally biased region" description="Polar residues" evidence="4">
    <location>
        <begin position="129"/>
        <end position="146"/>
    </location>
</feature>
<comment type="caution">
    <text evidence="7">The sequence shown here is derived from an EMBL/GenBank/DDBJ whole genome shotgun (WGS) entry which is preliminary data.</text>
</comment>
<keyword evidence="3" id="KW-0539">Nucleus</keyword>
<evidence type="ECO:0000256" key="5">
    <source>
        <dbReference type="SAM" id="SignalP"/>
    </source>
</evidence>
<feature type="compositionally biased region" description="Pro residues" evidence="4">
    <location>
        <begin position="80"/>
        <end position="93"/>
    </location>
</feature>
<feature type="region of interest" description="Disordered" evidence="4">
    <location>
        <begin position="234"/>
        <end position="291"/>
    </location>
</feature>
<feature type="compositionally biased region" description="Polar residues" evidence="4">
    <location>
        <begin position="100"/>
        <end position="110"/>
    </location>
</feature>
<accession>A0AAD7M4I3</accession>
<proteinExistence type="predicted"/>
<dbReference type="Proteomes" id="UP001163823">
    <property type="component" value="Chromosome 5"/>
</dbReference>
<dbReference type="InterPro" id="IPR039611">
    <property type="entry name" value="VQ_4/11/13/19/31/33"/>
</dbReference>
<dbReference type="GO" id="GO:0005634">
    <property type="term" value="C:nucleus"/>
    <property type="evidence" value="ECO:0007669"/>
    <property type="project" value="UniProtKB-SubCell"/>
</dbReference>
<feature type="signal peptide" evidence="5">
    <location>
        <begin position="1"/>
        <end position="21"/>
    </location>
</feature>
<protein>
    <submittedName>
        <fullName evidence="7">VQ motif containing protein</fullName>
    </submittedName>
</protein>
<comment type="subcellular location">
    <subcellularLocation>
        <location evidence="1">Nucleus</location>
    </subcellularLocation>
</comment>
<feature type="compositionally biased region" description="Low complexity" evidence="4">
    <location>
        <begin position="53"/>
        <end position="79"/>
    </location>
</feature>
<evidence type="ECO:0000259" key="6">
    <source>
        <dbReference type="Pfam" id="PF05678"/>
    </source>
</evidence>
<evidence type="ECO:0000313" key="7">
    <source>
        <dbReference type="EMBL" id="KAJ7968575.1"/>
    </source>
</evidence>
<evidence type="ECO:0000256" key="2">
    <source>
        <dbReference type="ARBA" id="ARBA00022553"/>
    </source>
</evidence>
<evidence type="ECO:0000256" key="3">
    <source>
        <dbReference type="ARBA" id="ARBA00023242"/>
    </source>
</evidence>
<keyword evidence="2" id="KW-0597">Phosphoprotein</keyword>
<feature type="region of interest" description="Disordered" evidence="4">
    <location>
        <begin position="129"/>
        <end position="160"/>
    </location>
</feature>
<dbReference type="AlphaFoldDB" id="A0AAD7M4I3"/>